<dbReference type="KEGG" id="vg:15613045"/>
<dbReference type="GeneID" id="15613045"/>
<dbReference type="OrthoDB" id="22475at10239"/>
<sequence length="196" mass="24498">MNNIILHMKWQFNKCIDKIKLQNINQCSAIIYNKTCKKLTKYKYCDSHYTIYKEYCKLYHYWDNQSKYSDMNLSDLIDVEIHMRNKYVYLFDIKPDYNHEKWLYFLISKKHNYDYNKYYFSSNSIYNDIMYNKIDKYDLKYIQYLNLSNRIIDNNIEDCFLELRNEIILPTKKNIYNDYYNNNIYNYNYIDKRKSI</sequence>
<evidence type="ECO:0000313" key="2">
    <source>
        <dbReference type="Proteomes" id="UP000792220"/>
    </source>
</evidence>
<dbReference type="RefSeq" id="YP_008004125.1">
    <property type="nucleotide sequence ID" value="NC_021248.1"/>
</dbReference>
<dbReference type="Proteomes" id="UP000792220">
    <property type="component" value="Genome"/>
</dbReference>
<evidence type="ECO:0000313" key="1">
    <source>
        <dbReference type="EMBL" id="CCU55623.1"/>
    </source>
</evidence>
<gene>
    <name evidence="1" type="ORF">CHBEV_055</name>
</gene>
<organismHost>
    <name type="scientific">Choristoneura fumiferana</name>
    <name type="common">Spruce budworm moth</name>
    <name type="synonym">Archips fumiferana</name>
    <dbReference type="NCBI Taxonomy" id="7141"/>
</organismHost>
<name>A0A916KPD8_CBEPV</name>
<dbReference type="EMBL" id="HF679132">
    <property type="protein sequence ID" value="CCU55623.1"/>
    <property type="molecule type" value="Genomic_DNA"/>
</dbReference>
<accession>A0A916KPD8</accession>
<reference evidence="1" key="1">
    <citation type="journal article" date="2013" name="J. Virol.">
        <title>New Insights into the Evolution of Entomopoxvirinae from the Complete Genome Sequences of Four Entomopoxviruses Infecting Adoxophyes honmai, Choristoneura biennis, Choristoneura rosaceana, and Mythimna separata.</title>
        <authorList>
            <person name="Theze J."/>
            <person name="Takatsuka J."/>
            <person name="Li Z."/>
            <person name="Gallais J."/>
            <person name="Doucet D."/>
            <person name="Arif B."/>
            <person name="Nakai M."/>
            <person name="Herniou E.A."/>
        </authorList>
    </citation>
    <scope>NUCLEOTIDE SEQUENCE</scope>
</reference>
<proteinExistence type="predicted"/>
<keyword evidence="2" id="KW-1185">Reference proteome</keyword>
<organism evidence="1 2">
    <name type="scientific">Choristoneura biennis entomopoxvirus</name>
    <name type="common">CbEPV</name>
    <dbReference type="NCBI Taxonomy" id="10288"/>
    <lineage>
        <taxon>Viruses</taxon>
        <taxon>Varidnaviria</taxon>
        <taxon>Bamfordvirae</taxon>
        <taxon>Nucleocytoviricota</taxon>
        <taxon>Pokkesviricetes</taxon>
        <taxon>Chitovirales</taxon>
        <taxon>Poxviridae</taxon>
        <taxon>Entomopoxvirinae</taxon>
        <taxon>Betaentomopoxvirus</taxon>
        <taxon>Betaentomopoxvirus cbiennis</taxon>
    </lineage>
</organism>
<protein>
    <submittedName>
        <fullName evidence="1">Uncharacterized protein</fullName>
    </submittedName>
</protein>